<dbReference type="EMBL" id="JEMN01001582">
    <property type="protein sequence ID" value="KXH32429.1"/>
    <property type="molecule type" value="Genomic_DNA"/>
</dbReference>
<dbReference type="Pfam" id="PF13374">
    <property type="entry name" value="TPR_10"/>
    <property type="match status" value="1"/>
</dbReference>
<name>A0A135S943_9PEZI</name>
<evidence type="ECO:0000313" key="4">
    <source>
        <dbReference type="Proteomes" id="UP000070054"/>
    </source>
</evidence>
<dbReference type="Proteomes" id="UP000070054">
    <property type="component" value="Unassembled WGS sequence"/>
</dbReference>
<dbReference type="InterPro" id="IPR031352">
    <property type="entry name" value="SesA"/>
</dbReference>
<dbReference type="InterPro" id="IPR053137">
    <property type="entry name" value="NLR-like"/>
</dbReference>
<dbReference type="Gene3D" id="3.40.50.300">
    <property type="entry name" value="P-loop containing nucleotide triphosphate hydrolases"/>
    <property type="match status" value="1"/>
</dbReference>
<keyword evidence="4" id="KW-1185">Reference proteome</keyword>
<evidence type="ECO:0000313" key="3">
    <source>
        <dbReference type="EMBL" id="KXH32429.1"/>
    </source>
</evidence>
<accession>A0A135S943</accession>
<reference evidence="3 4" key="1">
    <citation type="submission" date="2014-02" db="EMBL/GenBank/DDBJ databases">
        <title>The genome sequence of Colletotrichum nymphaeae SA-01.</title>
        <authorList>
            <person name="Baroncelli R."/>
            <person name="Thon M.R."/>
        </authorList>
    </citation>
    <scope>NUCLEOTIDE SEQUENCE [LARGE SCALE GENOMIC DNA]</scope>
    <source>
        <strain evidence="3 4">SA-01</strain>
    </source>
</reference>
<feature type="domain" description="NACHT-NTPase and P-loop NTPases N-terminal" evidence="2">
    <location>
        <begin position="12"/>
        <end position="133"/>
    </location>
</feature>
<sequence>MAEALAMIGLASALIQFVEFGGKVLRQLRRLESDMTGVPTVFKNVRSRLPLMVDLVQKLIIRMDAGLIDKKSQETMLPVVRSCMAQAEQLDSLIVKTLPQHHESHWSRGRKAVIGVLVESDVERIEAALKANFDLLSQAGTFHLADGDRADTKKGLGGSSGMFNFLGSNVHVTLQSPELTTSPPGYDVSETEHFRSPFQPPPLPEESKDAPGAAKPPVFMVPFHRDSNFLGRRSTLDVIDQRFESQSYVALAGLGGIGKSQIAIEYAYLYRERHPEAHIFWVYASDPIRFEESYHHIARKMAFPGWDDHQMDTLQFVHDGLSSIDSGKWLLILDNADDESMFHGRRASERSNSRTNDSDSSAKSYARYIPNKHEGSVLITTRDRRVGERLSGRHRPIDISVMTPGESMELLRSKMIEEDWCEEDAHRLVMELSHLPLAITQAAAFISENCLSIDEYLTTLRAGDDDAKELLSEHLEDSRRDIDTENSVVRTWKLSFDQILRNVPRAAEVLSLVAVLDYHSVPVSLLRKDKETETGFRIALGALQAFSLLTASRGRDAVCKTHRLVSLAMQRWLEARGTLSYWHCEGLRALAKAFPGPGCQKYKEWPLYEALVPHTAQVLACQFEAIDDLLLSAQLMVAVGLYQMSRCRFEKAFELCQRSYNICRDLLPADDPLALDSVQTLGEALLHRGELQLAAAMLRRAVAGREKALGVEDPDTLESLSDLTITLMELDDLDAAEATALRALDGRQRVLGDHHQDTIVSLNIHTILLHRKGKLEEAATQYEKTLQLRERLLGAEHPDTIITRNNFARLQYDQGNLQGARTTIDRVLAGEAKALGSEGYDSQVSLSTSALIQAAQGDSSGAVATLRRVLKIRDSTLGQTHPSTLFTLQMIKDLYEDLASKGGSHEALRELQSMMEGRQQRLIDGTPQQATALLRAGLLFD</sequence>
<organism evidence="3 4">
    <name type="scientific">Colletotrichum nymphaeae SA-01</name>
    <dbReference type="NCBI Taxonomy" id="1460502"/>
    <lineage>
        <taxon>Eukaryota</taxon>
        <taxon>Fungi</taxon>
        <taxon>Dikarya</taxon>
        <taxon>Ascomycota</taxon>
        <taxon>Pezizomycotina</taxon>
        <taxon>Sordariomycetes</taxon>
        <taxon>Hypocreomycetidae</taxon>
        <taxon>Glomerellales</taxon>
        <taxon>Glomerellaceae</taxon>
        <taxon>Colletotrichum</taxon>
        <taxon>Colletotrichum acutatum species complex</taxon>
    </lineage>
</organism>
<comment type="caution">
    <text evidence="3">The sequence shown here is derived from an EMBL/GenBank/DDBJ whole genome shotgun (WGS) entry which is preliminary data.</text>
</comment>
<dbReference type="AlphaFoldDB" id="A0A135S943"/>
<dbReference type="Gene3D" id="1.25.40.10">
    <property type="entry name" value="Tetratricopeptide repeat domain"/>
    <property type="match status" value="2"/>
</dbReference>
<dbReference type="InterPro" id="IPR011990">
    <property type="entry name" value="TPR-like_helical_dom_sf"/>
</dbReference>
<dbReference type="OrthoDB" id="20872at2759"/>
<dbReference type="PANTHER" id="PTHR46082">
    <property type="entry name" value="ATP/GTP-BINDING PROTEIN-RELATED"/>
    <property type="match status" value="1"/>
</dbReference>
<dbReference type="PANTHER" id="PTHR46082:SF6">
    <property type="entry name" value="AAA+ ATPASE DOMAIN-CONTAINING PROTEIN-RELATED"/>
    <property type="match status" value="1"/>
</dbReference>
<dbReference type="GO" id="GO:0043531">
    <property type="term" value="F:ADP binding"/>
    <property type="evidence" value="ECO:0007669"/>
    <property type="project" value="InterPro"/>
</dbReference>
<evidence type="ECO:0000259" key="2">
    <source>
        <dbReference type="Pfam" id="PF17107"/>
    </source>
</evidence>
<dbReference type="Pfam" id="PF13424">
    <property type="entry name" value="TPR_12"/>
    <property type="match status" value="2"/>
</dbReference>
<feature type="region of interest" description="Disordered" evidence="1">
    <location>
        <begin position="177"/>
        <end position="211"/>
    </location>
</feature>
<evidence type="ECO:0000256" key="1">
    <source>
        <dbReference type="SAM" id="MobiDB-lite"/>
    </source>
</evidence>
<gene>
    <name evidence="3" type="ORF">CNYM01_00977</name>
</gene>
<dbReference type="SUPFAM" id="SSF48452">
    <property type="entry name" value="TPR-like"/>
    <property type="match status" value="2"/>
</dbReference>
<feature type="compositionally biased region" description="Basic and acidic residues" evidence="1">
    <location>
        <begin position="343"/>
        <end position="352"/>
    </location>
</feature>
<dbReference type="SUPFAM" id="SSF52540">
    <property type="entry name" value="P-loop containing nucleoside triphosphate hydrolases"/>
    <property type="match status" value="1"/>
</dbReference>
<proteinExistence type="predicted"/>
<feature type="region of interest" description="Disordered" evidence="1">
    <location>
        <begin position="343"/>
        <end position="363"/>
    </location>
</feature>
<dbReference type="InterPro" id="IPR027417">
    <property type="entry name" value="P-loop_NTPase"/>
</dbReference>
<protein>
    <recommendedName>
        <fullName evidence="2">NACHT-NTPase and P-loop NTPases N-terminal domain-containing protein</fullName>
    </recommendedName>
</protein>
<dbReference type="Pfam" id="PF17107">
    <property type="entry name" value="SesA"/>
    <property type="match status" value="1"/>
</dbReference>